<dbReference type="GO" id="GO:0003725">
    <property type="term" value="F:double-stranded RNA binding"/>
    <property type="evidence" value="ECO:0007669"/>
    <property type="project" value="InterPro"/>
</dbReference>
<name>A0A2R4VZ48_THEAF</name>
<dbReference type="GO" id="GO:0005737">
    <property type="term" value="C:cytoplasm"/>
    <property type="evidence" value="ECO:0007669"/>
    <property type="project" value="UniProtKB-SubCell"/>
</dbReference>
<dbReference type="InterPro" id="IPR006070">
    <property type="entry name" value="Sua5-like_dom"/>
</dbReference>
<feature type="domain" description="YrdC-like" evidence="12">
    <location>
        <begin position="4"/>
        <end position="192"/>
    </location>
</feature>
<dbReference type="KEGG" id="taci:TDSAC_0349"/>
<dbReference type="GO" id="GO:0006450">
    <property type="term" value="P:regulation of translational fidelity"/>
    <property type="evidence" value="ECO:0007669"/>
    <property type="project" value="TreeGrafter"/>
</dbReference>
<evidence type="ECO:0000256" key="3">
    <source>
        <dbReference type="ARBA" id="ARBA00012584"/>
    </source>
</evidence>
<comment type="subcellular location">
    <subcellularLocation>
        <location evidence="1">Cytoplasm</location>
    </subcellularLocation>
</comment>
<accession>A0A2R4VZ48</accession>
<evidence type="ECO:0000259" key="12">
    <source>
        <dbReference type="PROSITE" id="PS51163"/>
    </source>
</evidence>
<keyword evidence="6" id="KW-0819">tRNA processing</keyword>
<dbReference type="GO" id="GO:0005524">
    <property type="term" value="F:ATP binding"/>
    <property type="evidence" value="ECO:0007669"/>
    <property type="project" value="UniProtKB-KW"/>
</dbReference>
<evidence type="ECO:0000256" key="6">
    <source>
        <dbReference type="ARBA" id="ARBA00022694"/>
    </source>
</evidence>
<dbReference type="SUPFAM" id="SSF55821">
    <property type="entry name" value="YrdC/RibB"/>
    <property type="match status" value="1"/>
</dbReference>
<dbReference type="EC" id="2.7.7.87" evidence="3"/>
<dbReference type="GO" id="GO:0008033">
    <property type="term" value="P:tRNA processing"/>
    <property type="evidence" value="ECO:0007669"/>
    <property type="project" value="UniProtKB-KW"/>
</dbReference>
<keyword evidence="7" id="KW-0548">Nucleotidyltransferase</keyword>
<protein>
    <recommendedName>
        <fullName evidence="10">L-threonylcarbamoyladenylate synthase</fullName>
        <ecNumber evidence="3">2.7.7.87</ecNumber>
    </recommendedName>
    <alternativeName>
        <fullName evidence="10">L-threonylcarbamoyladenylate synthase</fullName>
    </alternativeName>
</protein>
<dbReference type="PROSITE" id="PS51163">
    <property type="entry name" value="YRDC"/>
    <property type="match status" value="1"/>
</dbReference>
<dbReference type="Gene3D" id="3.90.870.10">
    <property type="entry name" value="DHBP synthase"/>
    <property type="match status" value="1"/>
</dbReference>
<reference evidence="13 14" key="1">
    <citation type="submission" date="2017-04" db="EMBL/GenBank/DDBJ databases">
        <title>Genomic insights into metabolism of Thermodesulfobium acidiphilum.</title>
        <authorList>
            <person name="Toshchakov S.V."/>
            <person name="Frolov E.N."/>
            <person name="Kublanov I.V."/>
            <person name="Samarov N.I."/>
            <person name="Novikov A."/>
            <person name="Lebedinsky A.V."/>
            <person name="Bonch-Osmolovskaya E.A."/>
            <person name="Chernyh N.A."/>
        </authorList>
    </citation>
    <scope>NUCLEOTIDE SEQUENCE [LARGE SCALE GENOMIC DNA]</scope>
    <source>
        <strain evidence="13 14">3127-1</strain>
    </source>
</reference>
<organism evidence="13 14">
    <name type="scientific">Thermodesulfobium acidiphilum</name>
    <dbReference type="NCBI Taxonomy" id="1794699"/>
    <lineage>
        <taxon>Bacteria</taxon>
        <taxon>Pseudomonadati</taxon>
        <taxon>Thermodesulfobiota</taxon>
        <taxon>Thermodesulfobiia</taxon>
        <taxon>Thermodesulfobiales</taxon>
        <taxon>Thermodesulfobiaceae</taxon>
        <taxon>Thermodesulfobium</taxon>
    </lineage>
</organism>
<evidence type="ECO:0000256" key="9">
    <source>
        <dbReference type="ARBA" id="ARBA00022840"/>
    </source>
</evidence>
<evidence type="ECO:0000256" key="4">
    <source>
        <dbReference type="ARBA" id="ARBA00022490"/>
    </source>
</evidence>
<evidence type="ECO:0000313" key="13">
    <source>
        <dbReference type="EMBL" id="AWB09726.1"/>
    </source>
</evidence>
<dbReference type="InterPro" id="IPR017945">
    <property type="entry name" value="DHBP_synth_RibB-like_a/b_dom"/>
</dbReference>
<dbReference type="RefSeq" id="WP_199919849.1">
    <property type="nucleotide sequence ID" value="NZ_CP020921.1"/>
</dbReference>
<evidence type="ECO:0000256" key="2">
    <source>
        <dbReference type="ARBA" id="ARBA00007663"/>
    </source>
</evidence>
<evidence type="ECO:0000256" key="5">
    <source>
        <dbReference type="ARBA" id="ARBA00022679"/>
    </source>
</evidence>
<evidence type="ECO:0000256" key="7">
    <source>
        <dbReference type="ARBA" id="ARBA00022695"/>
    </source>
</evidence>
<dbReference type="InterPro" id="IPR050156">
    <property type="entry name" value="TC-AMP_synthase_SUA5"/>
</dbReference>
<evidence type="ECO:0000256" key="10">
    <source>
        <dbReference type="ARBA" id="ARBA00029774"/>
    </source>
</evidence>
<dbReference type="EMBL" id="CP020921">
    <property type="protein sequence ID" value="AWB09726.1"/>
    <property type="molecule type" value="Genomic_DNA"/>
</dbReference>
<dbReference type="GO" id="GO:0000049">
    <property type="term" value="F:tRNA binding"/>
    <property type="evidence" value="ECO:0007669"/>
    <property type="project" value="TreeGrafter"/>
</dbReference>
<proteinExistence type="inferred from homology"/>
<keyword evidence="8" id="KW-0547">Nucleotide-binding</keyword>
<keyword evidence="4" id="KW-0963">Cytoplasm</keyword>
<dbReference type="PANTHER" id="PTHR17490">
    <property type="entry name" value="SUA5"/>
    <property type="match status" value="1"/>
</dbReference>
<evidence type="ECO:0000256" key="11">
    <source>
        <dbReference type="ARBA" id="ARBA00048366"/>
    </source>
</evidence>
<keyword evidence="5" id="KW-0808">Transferase</keyword>
<dbReference type="PANTHER" id="PTHR17490:SF16">
    <property type="entry name" value="THREONYLCARBAMOYL-AMP SYNTHASE"/>
    <property type="match status" value="1"/>
</dbReference>
<evidence type="ECO:0000313" key="14">
    <source>
        <dbReference type="Proteomes" id="UP000244792"/>
    </source>
</evidence>
<comment type="similarity">
    <text evidence="2">Belongs to the SUA5 family.</text>
</comment>
<dbReference type="AlphaFoldDB" id="A0A2R4VZ48"/>
<sequence length="204" mass="23283">MEKRFCSSGISDLIRSYKIGIVPTDTLFALTGDARSEEVASRIFDVKRRLPDKSFPIFIPSLTWLLEKGNFKYVDIETFLRLSTIFWPGPLTIVSRIVFNFNLSEKVILDGFLALRVVSHPVITKIFEDINFPIIGTSANISGKIDPLLPNEFDKTLLKRIDFFAKGELIYYAPSTVIKLDNKVEILREGVIKKRVLERVLSKK</sequence>
<dbReference type="GO" id="GO:0061710">
    <property type="term" value="F:L-threonylcarbamoyladenylate synthase"/>
    <property type="evidence" value="ECO:0007669"/>
    <property type="project" value="UniProtKB-EC"/>
</dbReference>
<evidence type="ECO:0000256" key="1">
    <source>
        <dbReference type="ARBA" id="ARBA00004496"/>
    </source>
</evidence>
<gene>
    <name evidence="13" type="ORF">TDSAC_0349</name>
</gene>
<evidence type="ECO:0000256" key="8">
    <source>
        <dbReference type="ARBA" id="ARBA00022741"/>
    </source>
</evidence>
<dbReference type="Pfam" id="PF01300">
    <property type="entry name" value="Sua5_yciO_yrdC"/>
    <property type="match status" value="1"/>
</dbReference>
<comment type="catalytic activity">
    <reaction evidence="11">
        <text>L-threonine + hydrogencarbonate + ATP = L-threonylcarbamoyladenylate + diphosphate + H2O</text>
        <dbReference type="Rhea" id="RHEA:36407"/>
        <dbReference type="ChEBI" id="CHEBI:15377"/>
        <dbReference type="ChEBI" id="CHEBI:17544"/>
        <dbReference type="ChEBI" id="CHEBI:30616"/>
        <dbReference type="ChEBI" id="CHEBI:33019"/>
        <dbReference type="ChEBI" id="CHEBI:57926"/>
        <dbReference type="ChEBI" id="CHEBI:73682"/>
        <dbReference type="EC" id="2.7.7.87"/>
    </reaction>
</comment>
<dbReference type="Proteomes" id="UP000244792">
    <property type="component" value="Chromosome"/>
</dbReference>
<keyword evidence="14" id="KW-1185">Reference proteome</keyword>
<keyword evidence="9" id="KW-0067">ATP-binding</keyword>